<evidence type="ECO:0000256" key="1">
    <source>
        <dbReference type="SAM" id="SignalP"/>
    </source>
</evidence>
<accession>A0A2T0KDM1</accession>
<dbReference type="Proteomes" id="UP000239415">
    <property type="component" value="Unassembled WGS sequence"/>
</dbReference>
<keyword evidence="3" id="KW-1185">Reference proteome</keyword>
<keyword evidence="1" id="KW-0732">Signal</keyword>
<proteinExistence type="predicted"/>
<name>A0A2T0KDM1_9ACTN</name>
<dbReference type="AlphaFoldDB" id="A0A2T0KDM1"/>
<evidence type="ECO:0000313" key="3">
    <source>
        <dbReference type="Proteomes" id="UP000239415"/>
    </source>
</evidence>
<organism evidence="2 3">
    <name type="scientific">Actinoplanes italicus</name>
    <dbReference type="NCBI Taxonomy" id="113567"/>
    <lineage>
        <taxon>Bacteria</taxon>
        <taxon>Bacillati</taxon>
        <taxon>Actinomycetota</taxon>
        <taxon>Actinomycetes</taxon>
        <taxon>Micromonosporales</taxon>
        <taxon>Micromonosporaceae</taxon>
        <taxon>Actinoplanes</taxon>
    </lineage>
</organism>
<reference evidence="2 3" key="1">
    <citation type="submission" date="2018-03" db="EMBL/GenBank/DDBJ databases">
        <title>Genomic Encyclopedia of Archaeal and Bacterial Type Strains, Phase II (KMG-II): from individual species to whole genera.</title>
        <authorList>
            <person name="Goeker M."/>
        </authorList>
    </citation>
    <scope>NUCLEOTIDE SEQUENCE [LARGE SCALE GENOMIC DNA]</scope>
    <source>
        <strain evidence="2 3">DSM 43146</strain>
    </source>
</reference>
<feature type="signal peptide" evidence="1">
    <location>
        <begin position="1"/>
        <end position="28"/>
    </location>
</feature>
<sequence>MKSARTLATAAVAGTILSAGLFSSPAQAASESFTLCVTPLTCASASVSGTVNWTTNTLTATGVNNAYPTATVTVSTTSRITQVSLVRGVRRTFTQTFAATDQTLTVRLCAPVNTCNSVTLTRS</sequence>
<dbReference type="RefSeq" id="WP_170153898.1">
    <property type="nucleotide sequence ID" value="NZ_PVMZ01000006.1"/>
</dbReference>
<comment type="caution">
    <text evidence="2">The sequence shown here is derived from an EMBL/GenBank/DDBJ whole genome shotgun (WGS) entry which is preliminary data.</text>
</comment>
<protein>
    <recommendedName>
        <fullName evidence="4">Ig-like domain-containing protein</fullName>
    </recommendedName>
</protein>
<evidence type="ECO:0000313" key="2">
    <source>
        <dbReference type="EMBL" id="PRX21314.1"/>
    </source>
</evidence>
<dbReference type="EMBL" id="PVMZ01000006">
    <property type="protein sequence ID" value="PRX21314.1"/>
    <property type="molecule type" value="Genomic_DNA"/>
</dbReference>
<gene>
    <name evidence="2" type="ORF">CLV67_10688</name>
</gene>
<evidence type="ECO:0008006" key="4">
    <source>
        <dbReference type="Google" id="ProtNLM"/>
    </source>
</evidence>
<feature type="chain" id="PRO_5015541352" description="Ig-like domain-containing protein" evidence="1">
    <location>
        <begin position="29"/>
        <end position="123"/>
    </location>
</feature>